<name>A0ACB7RK71_HYAAI</name>
<proteinExistence type="predicted"/>
<organism evidence="1 2">
    <name type="scientific">Hyalomma asiaticum</name>
    <name type="common">Tick</name>
    <dbReference type="NCBI Taxonomy" id="266040"/>
    <lineage>
        <taxon>Eukaryota</taxon>
        <taxon>Metazoa</taxon>
        <taxon>Ecdysozoa</taxon>
        <taxon>Arthropoda</taxon>
        <taxon>Chelicerata</taxon>
        <taxon>Arachnida</taxon>
        <taxon>Acari</taxon>
        <taxon>Parasitiformes</taxon>
        <taxon>Ixodida</taxon>
        <taxon>Ixodoidea</taxon>
        <taxon>Ixodidae</taxon>
        <taxon>Hyalomminae</taxon>
        <taxon>Hyalomma</taxon>
    </lineage>
</organism>
<dbReference type="EMBL" id="CM023489">
    <property type="protein sequence ID" value="KAH6922166.1"/>
    <property type="molecule type" value="Genomic_DNA"/>
</dbReference>
<sequence length="82" mass="9458">MDGHDDRLTGLSADLEAATRSTNTTPTTHHIDSHLLHLRDSGIGLTKSSKWQRLNRRLQVQIVRITRETREYAQIPTKNNRR</sequence>
<accession>A0ACB7RK71</accession>
<protein>
    <submittedName>
        <fullName evidence="1">Uncharacterized protein</fullName>
    </submittedName>
</protein>
<evidence type="ECO:0000313" key="1">
    <source>
        <dbReference type="EMBL" id="KAH6922166.1"/>
    </source>
</evidence>
<keyword evidence="2" id="KW-1185">Reference proteome</keyword>
<comment type="caution">
    <text evidence="1">The sequence shown here is derived from an EMBL/GenBank/DDBJ whole genome shotgun (WGS) entry which is preliminary data.</text>
</comment>
<evidence type="ECO:0000313" key="2">
    <source>
        <dbReference type="Proteomes" id="UP000821845"/>
    </source>
</evidence>
<reference evidence="1" key="1">
    <citation type="submission" date="2020-05" db="EMBL/GenBank/DDBJ databases">
        <title>Large-scale comparative analyses of tick genomes elucidate their genetic diversity and vector capacities.</title>
        <authorList>
            <person name="Jia N."/>
            <person name="Wang J."/>
            <person name="Shi W."/>
            <person name="Du L."/>
            <person name="Sun Y."/>
            <person name="Zhan W."/>
            <person name="Jiang J."/>
            <person name="Wang Q."/>
            <person name="Zhang B."/>
            <person name="Ji P."/>
            <person name="Sakyi L.B."/>
            <person name="Cui X."/>
            <person name="Yuan T."/>
            <person name="Jiang B."/>
            <person name="Yang W."/>
            <person name="Lam T.T.-Y."/>
            <person name="Chang Q."/>
            <person name="Ding S."/>
            <person name="Wang X."/>
            <person name="Zhu J."/>
            <person name="Ruan X."/>
            <person name="Zhao L."/>
            <person name="Wei J."/>
            <person name="Que T."/>
            <person name="Du C."/>
            <person name="Cheng J."/>
            <person name="Dai P."/>
            <person name="Han X."/>
            <person name="Huang E."/>
            <person name="Gao Y."/>
            <person name="Liu J."/>
            <person name="Shao H."/>
            <person name="Ye R."/>
            <person name="Li L."/>
            <person name="Wei W."/>
            <person name="Wang X."/>
            <person name="Wang C."/>
            <person name="Yang T."/>
            <person name="Huo Q."/>
            <person name="Li W."/>
            <person name="Guo W."/>
            <person name="Chen H."/>
            <person name="Zhou L."/>
            <person name="Ni X."/>
            <person name="Tian J."/>
            <person name="Zhou Y."/>
            <person name="Sheng Y."/>
            <person name="Liu T."/>
            <person name="Pan Y."/>
            <person name="Xia L."/>
            <person name="Li J."/>
            <person name="Zhao F."/>
            <person name="Cao W."/>
        </authorList>
    </citation>
    <scope>NUCLEOTIDE SEQUENCE</scope>
    <source>
        <strain evidence="1">Hyas-2018</strain>
    </source>
</reference>
<gene>
    <name evidence="1" type="ORF">HPB50_009956</name>
</gene>
<dbReference type="Proteomes" id="UP000821845">
    <property type="component" value="Chromosome 9"/>
</dbReference>